<proteinExistence type="predicted"/>
<protein>
    <recommendedName>
        <fullName evidence="3">2OG-Fe dioxygenase family protein</fullName>
    </recommendedName>
</protein>
<dbReference type="Gene3D" id="2.60.120.620">
    <property type="entry name" value="q2cbj1_9rhob like domain"/>
    <property type="match status" value="1"/>
</dbReference>
<evidence type="ECO:0000313" key="1">
    <source>
        <dbReference type="EMBL" id="TLF74341.1"/>
    </source>
</evidence>
<name>A0A5R8NF53_9NOCA</name>
<dbReference type="GO" id="GO:0051213">
    <property type="term" value="F:dioxygenase activity"/>
    <property type="evidence" value="ECO:0007669"/>
    <property type="project" value="InterPro"/>
</dbReference>
<accession>A0A5R8NF53</accession>
<organism evidence="1 2">
    <name type="scientific">Nocardia cyriacigeorgica</name>
    <dbReference type="NCBI Taxonomy" id="135487"/>
    <lineage>
        <taxon>Bacteria</taxon>
        <taxon>Bacillati</taxon>
        <taxon>Actinomycetota</taxon>
        <taxon>Actinomycetes</taxon>
        <taxon>Mycobacteriales</taxon>
        <taxon>Nocardiaceae</taxon>
        <taxon>Nocardia</taxon>
    </lineage>
</organism>
<comment type="caution">
    <text evidence="1">The sequence shown here is derived from an EMBL/GenBank/DDBJ whole genome shotgun (WGS) entry which is preliminary data.</text>
</comment>
<dbReference type="InterPro" id="IPR018724">
    <property type="entry name" value="2OG-Fe_dioxygenase"/>
</dbReference>
<dbReference type="EMBL" id="VBUT01000010">
    <property type="protein sequence ID" value="TLF74341.1"/>
    <property type="molecule type" value="Genomic_DNA"/>
</dbReference>
<evidence type="ECO:0008006" key="3">
    <source>
        <dbReference type="Google" id="ProtNLM"/>
    </source>
</evidence>
<dbReference type="Pfam" id="PF10014">
    <property type="entry name" value="2OG-Fe_Oxy_2"/>
    <property type="match status" value="1"/>
</dbReference>
<reference evidence="1 2" key="1">
    <citation type="submission" date="2019-05" db="EMBL/GenBank/DDBJ databases">
        <title>Genomes sequences of two Nocardia cyriacigeorgica environmental isolates, type strains Nocardia asteroides ATCC 19247 and Nocardia cyriacigeorgica DSM 44484.</title>
        <authorList>
            <person name="Vautrin F."/>
            <person name="Bergeron E."/>
            <person name="Dubost A."/>
            <person name="Abrouk D."/>
            <person name="Rodriguez Nava V."/>
            <person name="Pujic P."/>
        </authorList>
    </citation>
    <scope>NUCLEOTIDE SEQUENCE [LARGE SCALE GENOMIC DNA]</scope>
    <source>
        <strain evidence="1 2">EML 446</strain>
    </source>
</reference>
<evidence type="ECO:0000313" key="2">
    <source>
        <dbReference type="Proteomes" id="UP000306378"/>
    </source>
</evidence>
<dbReference type="AlphaFoldDB" id="A0A5R8NF53"/>
<gene>
    <name evidence="1" type="ORF">FEK34_23405</name>
</gene>
<sequence>MPAAPAPGLRCTLARSSAGADHCSERSPDLSWKVSTLRVQQSVPSEDTRSWLMTAADFRLDADALAVLRETFDRDTALDTWLPADRRYRHRAYQCFRLDVGADLAFTAIDEPLSYFQSVEVNAIAGGIERKFAQIGAAHPVTPITARIARTVARGLLAAGVLDADKTPHCLVDAHYMRIIAPGEPAPEGVHRDGLLAGSAHLIGRSNIAGGLSSIFDAGTRDEIGRFELTDPMDSYVFDDEQVLHYTSPVEPEQPERPAYRDVLLTGFRPA</sequence>
<dbReference type="Proteomes" id="UP000306378">
    <property type="component" value="Unassembled WGS sequence"/>
</dbReference>